<name>A0A3A4N7Q7_ABYX5</name>
<comment type="caution">
    <text evidence="1">The sequence shown here is derived from an EMBL/GenBank/DDBJ whole genome shotgun (WGS) entry which is preliminary data.</text>
</comment>
<dbReference type="InterPro" id="IPR036102">
    <property type="entry name" value="OsmC/Ohrsf"/>
</dbReference>
<dbReference type="Gene3D" id="3.30.300.20">
    <property type="match status" value="1"/>
</dbReference>
<dbReference type="InterPro" id="IPR052924">
    <property type="entry name" value="OsmC/Ohr_hydroprdx_reductase"/>
</dbReference>
<gene>
    <name evidence="1" type="ORF">C4520_21790</name>
</gene>
<dbReference type="InterPro" id="IPR015946">
    <property type="entry name" value="KH_dom-like_a/b"/>
</dbReference>
<proteinExistence type="predicted"/>
<sequence>MKTSVTKKRIVNGVDVDKLFDTIEAIKETPSFAKFKFRANNKWINAGHNHTTIKDFFGVQKDIQHEKPFELDAGEHPVLLSEDEGPNPVEYLLTALAGCLTSALVYHAAAKGIEIRGVRSRLEGDIDLRGFLGISPNVKVGYENIRVFFDIDADISDEQRDELIRMAQKFSPVFNTVFHETPVEVKLEK</sequence>
<dbReference type="SUPFAM" id="SSF82784">
    <property type="entry name" value="OsmC-like"/>
    <property type="match status" value="1"/>
</dbReference>
<dbReference type="Pfam" id="PF02566">
    <property type="entry name" value="OsmC"/>
    <property type="match status" value="1"/>
</dbReference>
<dbReference type="PANTHER" id="PTHR35368">
    <property type="entry name" value="HYDROPEROXIDE REDUCTASE"/>
    <property type="match status" value="1"/>
</dbReference>
<dbReference type="EMBL" id="QZKU01000144">
    <property type="protein sequence ID" value="RJP14356.1"/>
    <property type="molecule type" value="Genomic_DNA"/>
</dbReference>
<dbReference type="AlphaFoldDB" id="A0A3A4N7Q7"/>
<dbReference type="Proteomes" id="UP000265882">
    <property type="component" value="Unassembled WGS sequence"/>
</dbReference>
<protein>
    <submittedName>
        <fullName evidence="1">OsmC family peroxiredoxin</fullName>
    </submittedName>
</protein>
<evidence type="ECO:0000313" key="2">
    <source>
        <dbReference type="Proteomes" id="UP000265882"/>
    </source>
</evidence>
<accession>A0A3A4N7Q7</accession>
<evidence type="ECO:0000313" key="1">
    <source>
        <dbReference type="EMBL" id="RJP14356.1"/>
    </source>
</evidence>
<organism evidence="1 2">
    <name type="scientific">Abyssobacteria bacterium (strain SURF_5)</name>
    <dbReference type="NCBI Taxonomy" id="2093360"/>
    <lineage>
        <taxon>Bacteria</taxon>
        <taxon>Pseudomonadati</taxon>
        <taxon>Candidatus Hydrogenedentota</taxon>
        <taxon>Candidatus Abyssobacteria</taxon>
    </lineage>
</organism>
<reference evidence="1 2" key="1">
    <citation type="journal article" date="2017" name="ISME J.">
        <title>Energy and carbon metabolisms in a deep terrestrial subsurface fluid microbial community.</title>
        <authorList>
            <person name="Momper L."/>
            <person name="Jungbluth S.P."/>
            <person name="Lee M.D."/>
            <person name="Amend J.P."/>
        </authorList>
    </citation>
    <scope>NUCLEOTIDE SEQUENCE [LARGE SCALE GENOMIC DNA]</scope>
    <source>
        <strain evidence="1">SURF_5</strain>
    </source>
</reference>
<dbReference type="InterPro" id="IPR003718">
    <property type="entry name" value="OsmC/Ohr_fam"/>
</dbReference>
<dbReference type="PANTHER" id="PTHR35368:SF1">
    <property type="entry name" value="HYDROPEROXIDE REDUCTASE"/>
    <property type="match status" value="1"/>
</dbReference>